<dbReference type="PANTHER" id="PTHR46844:SF1">
    <property type="entry name" value="SLR5058 PROTEIN"/>
    <property type="match status" value="1"/>
</dbReference>
<dbReference type="EMBL" id="JAIWYP010000012">
    <property type="protein sequence ID" value="KAH3723606.1"/>
    <property type="molecule type" value="Genomic_DNA"/>
</dbReference>
<dbReference type="Proteomes" id="UP000828390">
    <property type="component" value="Unassembled WGS sequence"/>
</dbReference>
<proteinExistence type="predicted"/>
<reference evidence="2" key="1">
    <citation type="journal article" date="2019" name="bioRxiv">
        <title>The Genome of the Zebra Mussel, Dreissena polymorpha: A Resource for Invasive Species Research.</title>
        <authorList>
            <person name="McCartney M.A."/>
            <person name="Auch B."/>
            <person name="Kono T."/>
            <person name="Mallez S."/>
            <person name="Zhang Y."/>
            <person name="Obille A."/>
            <person name="Becker A."/>
            <person name="Abrahante J.E."/>
            <person name="Garbe J."/>
            <person name="Badalamenti J.P."/>
            <person name="Herman A."/>
            <person name="Mangelson H."/>
            <person name="Liachko I."/>
            <person name="Sullivan S."/>
            <person name="Sone E.D."/>
            <person name="Koren S."/>
            <person name="Silverstein K.A.T."/>
            <person name="Beckman K.B."/>
            <person name="Gohl D.M."/>
        </authorList>
    </citation>
    <scope>NUCLEOTIDE SEQUENCE</scope>
    <source>
        <strain evidence="2">Duluth1</strain>
        <tissue evidence="2">Whole animal</tissue>
    </source>
</reference>
<comment type="caution">
    <text evidence="2">The sequence shown here is derived from an EMBL/GenBank/DDBJ whole genome shotgun (WGS) entry which is preliminary data.</text>
</comment>
<sequence length="1126" mass="127917">MSDYRDVFRKPETQNWFKAAMGMNITRDCLLHIVKEAIHEFYHTIRKEINRKHGILENAVCSQCHTPNVLPCDTDNKCCKYRKCAFHAIYKPQNCPSNNLCNDICTEIVENHRFRNRSKPKSFQGPTWVNTDACKWCVHSWQIAKCYLSKDGYKDVNQAEDTDFNGIVNVIYNCEFFQRYFAEDLTITENVCTKARDVGRDVRHAPSNAMTQQESDRAIDTLVALLQSLKHADHQAASKSAVDKLTQLKNNTLAITDEDVTKILEAFKESLTEEIKRILLDEKDKLVVTMENTGKSITAEIIKAGEEQIAIIKRTNEENSCIKSKRASKGLDSDQDPGRTGNDIAPGASIESPFARDSPLFKIKAWLIEQYQSNCVAPVSMLDPDIDVPLERIYVPPSINELKRGQEDRCGGIETDNTSRGEADVSCYKELLHRDGNQINTIYIQGDPGCGKTTFSTKLVLDWCNVHSENIISTKTNIPTMTTSSKETSKETHFSDLDALRDYTFLFFVSLRDYSGSMCNVSQMVEDAIKSNKLPWDDSVWEHKCIVLTDAADEWYHPDLSFPRPCDYACRCGKDRSMPLYLQRKNITNIITARPWKLANRRVSDSLTRMFQISGVANYQTLAENVINVLAEKDGILQKAQQSKCNDFLKKLKNKNMINLMTIPAICVQLVHQFYVGRLMEDSLCAIYMNMLDMYIAKGLHKLQIEDFDTEEICVKEIEHIFGTGKNKYMSANGSLVRSASALAFKTLTDSSKQSSLVFAENTIANHMTKTQLDYLLQTGIITKKKSLALSPQKNIPYMFVHKTIQEFLASMHIAINQTDIEDILKDIQRVNCDDQEMDLFSTPYLAQRILLGGFIERLANKQPCLQLTLTHIVLDAFTIPTIKEIDALNTLIDMNISNITSMDALLYNNSQHKSNRVQEIISQSRESLSYLRLRDTEQPDLPLDLQGLKLKSLSCSGGTVLSNLDCTYMRSCSISHPTPLSEVRILQSMFFTGKNITHLHLSWFESIDLLCAALPTLTSLHTLILYGTNLAVTLLYYLPESIRKVVYRASDVSAQDVKSMVEWSKSRYACVRFELLDCRLTANESDTFNWMKQQDGIDITQCESVPSIVKDHFRISISWSTILSK</sequence>
<gene>
    <name evidence="2" type="ORF">DPMN_049398</name>
</gene>
<keyword evidence="3" id="KW-1185">Reference proteome</keyword>
<dbReference type="Pfam" id="PF15112">
    <property type="entry name" value="DUF4559"/>
    <property type="match status" value="1"/>
</dbReference>
<accession>A0A9D4CG22</accession>
<organism evidence="2 3">
    <name type="scientific">Dreissena polymorpha</name>
    <name type="common">Zebra mussel</name>
    <name type="synonym">Mytilus polymorpha</name>
    <dbReference type="NCBI Taxonomy" id="45954"/>
    <lineage>
        <taxon>Eukaryota</taxon>
        <taxon>Metazoa</taxon>
        <taxon>Spiralia</taxon>
        <taxon>Lophotrochozoa</taxon>
        <taxon>Mollusca</taxon>
        <taxon>Bivalvia</taxon>
        <taxon>Autobranchia</taxon>
        <taxon>Heteroconchia</taxon>
        <taxon>Euheterodonta</taxon>
        <taxon>Imparidentia</taxon>
        <taxon>Neoheterodontei</taxon>
        <taxon>Myida</taxon>
        <taxon>Dreissenoidea</taxon>
        <taxon>Dreissenidae</taxon>
        <taxon>Dreissena</taxon>
    </lineage>
</organism>
<protein>
    <recommendedName>
        <fullName evidence="4">NACHT domain-containing protein</fullName>
    </recommendedName>
</protein>
<evidence type="ECO:0000313" key="2">
    <source>
        <dbReference type="EMBL" id="KAH3723606.1"/>
    </source>
</evidence>
<dbReference type="InterPro" id="IPR027417">
    <property type="entry name" value="P-loop_NTPase"/>
</dbReference>
<evidence type="ECO:0000313" key="3">
    <source>
        <dbReference type="Proteomes" id="UP000828390"/>
    </source>
</evidence>
<dbReference type="InterPro" id="IPR027897">
    <property type="entry name" value="DUF4559"/>
</dbReference>
<dbReference type="Gene3D" id="3.40.50.300">
    <property type="entry name" value="P-loop containing nucleotide triphosphate hydrolases"/>
    <property type="match status" value="1"/>
</dbReference>
<evidence type="ECO:0000256" key="1">
    <source>
        <dbReference type="SAM" id="MobiDB-lite"/>
    </source>
</evidence>
<dbReference type="PANTHER" id="PTHR46844">
    <property type="entry name" value="SLR5058 PROTEIN"/>
    <property type="match status" value="1"/>
</dbReference>
<name>A0A9D4CG22_DREPO</name>
<evidence type="ECO:0008006" key="4">
    <source>
        <dbReference type="Google" id="ProtNLM"/>
    </source>
</evidence>
<dbReference type="SUPFAM" id="SSF52047">
    <property type="entry name" value="RNI-like"/>
    <property type="match status" value="1"/>
</dbReference>
<reference evidence="2" key="2">
    <citation type="submission" date="2020-11" db="EMBL/GenBank/DDBJ databases">
        <authorList>
            <person name="McCartney M.A."/>
            <person name="Auch B."/>
            <person name="Kono T."/>
            <person name="Mallez S."/>
            <person name="Becker A."/>
            <person name="Gohl D.M."/>
            <person name="Silverstein K.A.T."/>
            <person name="Koren S."/>
            <person name="Bechman K.B."/>
            <person name="Herman A."/>
            <person name="Abrahante J.E."/>
            <person name="Garbe J."/>
        </authorList>
    </citation>
    <scope>NUCLEOTIDE SEQUENCE</scope>
    <source>
        <strain evidence="2">Duluth1</strain>
        <tissue evidence="2">Whole animal</tissue>
    </source>
</reference>
<feature type="region of interest" description="Disordered" evidence="1">
    <location>
        <begin position="322"/>
        <end position="351"/>
    </location>
</feature>
<dbReference type="AlphaFoldDB" id="A0A9D4CG22"/>
<dbReference type="SUPFAM" id="SSF52540">
    <property type="entry name" value="P-loop containing nucleoside triphosphate hydrolases"/>
    <property type="match status" value="1"/>
</dbReference>